<protein>
    <submittedName>
        <fullName evidence="2">Uncharacterized protein</fullName>
    </submittedName>
</protein>
<evidence type="ECO:0000313" key="2">
    <source>
        <dbReference type="EMBL" id="BBO33903.1"/>
    </source>
</evidence>
<gene>
    <name evidence="2" type="ORF">PLANPX_3515</name>
</gene>
<dbReference type="Proteomes" id="UP000326837">
    <property type="component" value="Chromosome"/>
</dbReference>
<reference evidence="3" key="1">
    <citation type="submission" date="2019-10" db="EMBL/GenBank/DDBJ databases">
        <title>Lacipirellula parvula gen. nov., sp. nov., representing a lineage of planctomycetes widespread in freshwater anoxic habitats, and description of the family Lacipirellulaceae.</title>
        <authorList>
            <person name="Dedysh S.N."/>
            <person name="Kulichevskaya I.S."/>
            <person name="Beletsky A.V."/>
            <person name="Rakitin A.L."/>
            <person name="Mardanov A.V."/>
            <person name="Ivanova A.A."/>
            <person name="Saltykova V.X."/>
            <person name="Rijpstra W.I.C."/>
            <person name="Sinninghe Damste J.S."/>
            <person name="Ravin N.V."/>
        </authorList>
    </citation>
    <scope>NUCLEOTIDE SEQUENCE [LARGE SCALE GENOMIC DNA]</scope>
    <source>
        <strain evidence="3">PX69</strain>
    </source>
</reference>
<organism evidence="2 3">
    <name type="scientific">Lacipirellula parvula</name>
    <dbReference type="NCBI Taxonomy" id="2650471"/>
    <lineage>
        <taxon>Bacteria</taxon>
        <taxon>Pseudomonadati</taxon>
        <taxon>Planctomycetota</taxon>
        <taxon>Planctomycetia</taxon>
        <taxon>Pirellulales</taxon>
        <taxon>Lacipirellulaceae</taxon>
        <taxon>Lacipirellula</taxon>
    </lineage>
</organism>
<dbReference type="RefSeq" id="WP_152099581.1">
    <property type="nucleotide sequence ID" value="NZ_AP021861.1"/>
</dbReference>
<dbReference type="KEGG" id="lpav:PLANPX_3515"/>
<sequence>MPRFFALSMLFLAGVCSASNAALVHRYSFSGNVNDSIGTAHGTIVDPGTVNHAFAGGKLDVQTNRGLPYPQNADGAFVELPGNIFSAAFLGGVAGEITIEMWVEVAALTPWASPFNFGYAAPDRYLQVFGEFLEQPRDGRRR</sequence>
<evidence type="ECO:0000313" key="3">
    <source>
        <dbReference type="Proteomes" id="UP000326837"/>
    </source>
</evidence>
<keyword evidence="3" id="KW-1185">Reference proteome</keyword>
<accession>A0A5K7XI74</accession>
<feature type="chain" id="PRO_5025047094" evidence="1">
    <location>
        <begin position="22"/>
        <end position="142"/>
    </location>
</feature>
<name>A0A5K7XI74_9BACT</name>
<dbReference type="EMBL" id="AP021861">
    <property type="protein sequence ID" value="BBO33903.1"/>
    <property type="molecule type" value="Genomic_DNA"/>
</dbReference>
<dbReference type="AlphaFoldDB" id="A0A5K7XI74"/>
<proteinExistence type="predicted"/>
<keyword evidence="1" id="KW-0732">Signal</keyword>
<feature type="signal peptide" evidence="1">
    <location>
        <begin position="1"/>
        <end position="21"/>
    </location>
</feature>
<evidence type="ECO:0000256" key="1">
    <source>
        <dbReference type="SAM" id="SignalP"/>
    </source>
</evidence>